<evidence type="ECO:0000256" key="1">
    <source>
        <dbReference type="ARBA" id="ARBA00023242"/>
    </source>
</evidence>
<proteinExistence type="predicted"/>
<feature type="domain" description="Zn(2)-C6 fungal-type" evidence="3">
    <location>
        <begin position="240"/>
        <end position="270"/>
    </location>
</feature>
<dbReference type="GO" id="GO:0000981">
    <property type="term" value="F:DNA-binding transcription factor activity, RNA polymerase II-specific"/>
    <property type="evidence" value="ECO:0007669"/>
    <property type="project" value="InterPro"/>
</dbReference>
<dbReference type="Pfam" id="PF00172">
    <property type="entry name" value="Zn_clus"/>
    <property type="match status" value="1"/>
</dbReference>
<evidence type="ECO:0000259" key="3">
    <source>
        <dbReference type="PROSITE" id="PS50048"/>
    </source>
</evidence>
<dbReference type="Gene3D" id="4.10.240.10">
    <property type="entry name" value="Zn(2)-C6 fungal-type DNA-binding domain"/>
    <property type="match status" value="1"/>
</dbReference>
<dbReference type="EMBL" id="FJOG01000004">
    <property type="protein sequence ID" value="CZR54018.1"/>
    <property type="molecule type" value="Genomic_DNA"/>
</dbReference>
<feature type="region of interest" description="Disordered" evidence="2">
    <location>
        <begin position="131"/>
        <end position="215"/>
    </location>
</feature>
<sequence length="303" mass="33763">MPPSQRGACSELNQLSLQKYSQNTPTTLAYLQQPSYLQNVWAWFSSSPSTLTDLAPTTLAHRWSSNALGMRLREFLASSSWETRLHDGTRRKAARARKLKFRIFIKETASEQVTRSWQKLELQASCRGEVGAFNDKPENQQLTRPPRPSRLGNNGGIQETGPSRSTYPGLKRKKNSFPTYDEDSGGSDYAAPSPKKKRKATNSRRTGSTLSQMTTTILAPTPTVNPAFNPQARPSTAPQDCKSCRGRQKKCGKQEPNCDWCRDHGIECVYGGTVKEARVDAEKARKEKKALKEVTEAAVIRGL</sequence>
<dbReference type="PROSITE" id="PS50048">
    <property type="entry name" value="ZN2_CY6_FUNGAL_2"/>
    <property type="match status" value="1"/>
</dbReference>
<dbReference type="CDD" id="cd00067">
    <property type="entry name" value="GAL4"/>
    <property type="match status" value="1"/>
</dbReference>
<name>A0A1L7WMP7_9HELO</name>
<dbReference type="AlphaFoldDB" id="A0A1L7WMP7"/>
<keyword evidence="1" id="KW-0539">Nucleus</keyword>
<evidence type="ECO:0000313" key="4">
    <source>
        <dbReference type="EMBL" id="CZR54018.1"/>
    </source>
</evidence>
<dbReference type="SUPFAM" id="SSF57701">
    <property type="entry name" value="Zn2/Cys6 DNA-binding domain"/>
    <property type="match status" value="1"/>
</dbReference>
<dbReference type="InterPro" id="IPR001138">
    <property type="entry name" value="Zn2Cys6_DnaBD"/>
</dbReference>
<organism evidence="4 5">
    <name type="scientific">Phialocephala subalpina</name>
    <dbReference type="NCBI Taxonomy" id="576137"/>
    <lineage>
        <taxon>Eukaryota</taxon>
        <taxon>Fungi</taxon>
        <taxon>Dikarya</taxon>
        <taxon>Ascomycota</taxon>
        <taxon>Pezizomycotina</taxon>
        <taxon>Leotiomycetes</taxon>
        <taxon>Helotiales</taxon>
        <taxon>Mollisiaceae</taxon>
        <taxon>Phialocephala</taxon>
        <taxon>Phialocephala fortinii species complex</taxon>
    </lineage>
</organism>
<evidence type="ECO:0000313" key="5">
    <source>
        <dbReference type="Proteomes" id="UP000184330"/>
    </source>
</evidence>
<accession>A0A1L7WMP7</accession>
<dbReference type="Proteomes" id="UP000184330">
    <property type="component" value="Unassembled WGS sequence"/>
</dbReference>
<protein>
    <recommendedName>
        <fullName evidence="3">Zn(2)-C6 fungal-type domain-containing protein</fullName>
    </recommendedName>
</protein>
<gene>
    <name evidence="4" type="ORF">PAC_03901</name>
</gene>
<keyword evidence="5" id="KW-1185">Reference proteome</keyword>
<dbReference type="GO" id="GO:0008270">
    <property type="term" value="F:zinc ion binding"/>
    <property type="evidence" value="ECO:0007669"/>
    <property type="project" value="InterPro"/>
</dbReference>
<evidence type="ECO:0000256" key="2">
    <source>
        <dbReference type="SAM" id="MobiDB-lite"/>
    </source>
</evidence>
<reference evidence="4 5" key="1">
    <citation type="submission" date="2016-03" db="EMBL/GenBank/DDBJ databases">
        <authorList>
            <person name="Ploux O."/>
        </authorList>
    </citation>
    <scope>NUCLEOTIDE SEQUENCE [LARGE SCALE GENOMIC DNA]</scope>
    <source>
        <strain evidence="4 5">UAMH 11012</strain>
    </source>
</reference>
<feature type="compositionally biased region" description="Polar residues" evidence="2">
    <location>
        <begin position="156"/>
        <end position="166"/>
    </location>
</feature>
<dbReference type="InterPro" id="IPR036864">
    <property type="entry name" value="Zn2-C6_fun-type_DNA-bd_sf"/>
</dbReference>
<feature type="compositionally biased region" description="Polar residues" evidence="2">
    <location>
        <begin position="203"/>
        <end position="215"/>
    </location>
</feature>